<dbReference type="AlphaFoldDB" id="A0A926DEV0"/>
<dbReference type="PIRSF" id="PIRSF005962">
    <property type="entry name" value="Pept_M20D_amidohydro"/>
    <property type="match status" value="1"/>
</dbReference>
<dbReference type="InterPro" id="IPR036264">
    <property type="entry name" value="Bact_exopeptidase_dim_dom"/>
</dbReference>
<dbReference type="CDD" id="cd03886">
    <property type="entry name" value="M20_Acy1"/>
    <property type="match status" value="1"/>
</dbReference>
<dbReference type="InterPro" id="IPR011650">
    <property type="entry name" value="Peptidase_M20_dimer"/>
</dbReference>
<dbReference type="GO" id="GO:0016787">
    <property type="term" value="F:hydrolase activity"/>
    <property type="evidence" value="ECO:0007669"/>
    <property type="project" value="InterPro"/>
</dbReference>
<keyword evidence="1" id="KW-0479">Metal-binding</keyword>
<accession>A0A926DEV0</accession>
<dbReference type="InterPro" id="IPR017439">
    <property type="entry name" value="Amidohydrolase"/>
</dbReference>
<dbReference type="Gene3D" id="3.40.630.10">
    <property type="entry name" value="Zn peptidases"/>
    <property type="match status" value="1"/>
</dbReference>
<dbReference type="SUPFAM" id="SSF53187">
    <property type="entry name" value="Zn-dependent exopeptidases"/>
    <property type="match status" value="1"/>
</dbReference>
<dbReference type="EMBL" id="JACRSP010000003">
    <property type="protein sequence ID" value="MBC8536546.1"/>
    <property type="molecule type" value="Genomic_DNA"/>
</dbReference>
<dbReference type="GO" id="GO:0046872">
    <property type="term" value="F:metal ion binding"/>
    <property type="evidence" value="ECO:0007669"/>
    <property type="project" value="UniProtKB-KW"/>
</dbReference>
<feature type="binding site" evidence="1">
    <location>
        <position position="109"/>
    </location>
    <ligand>
        <name>Mn(2+)</name>
        <dbReference type="ChEBI" id="CHEBI:29035"/>
        <label>2</label>
    </ligand>
</feature>
<name>A0A926DEV0_9FIRM</name>
<evidence type="ECO:0000313" key="3">
    <source>
        <dbReference type="EMBL" id="MBC8536546.1"/>
    </source>
</evidence>
<dbReference type="Gene3D" id="3.30.70.360">
    <property type="match status" value="1"/>
</dbReference>
<dbReference type="NCBIfam" id="TIGR01891">
    <property type="entry name" value="amidohydrolases"/>
    <property type="match status" value="1"/>
</dbReference>
<keyword evidence="1" id="KW-0464">Manganese</keyword>
<dbReference type="RefSeq" id="WP_249300388.1">
    <property type="nucleotide sequence ID" value="NZ_JACRSP010000003.1"/>
</dbReference>
<organism evidence="3 4">
    <name type="scientific">Feifania hominis</name>
    <dbReference type="NCBI Taxonomy" id="2763660"/>
    <lineage>
        <taxon>Bacteria</taxon>
        <taxon>Bacillati</taxon>
        <taxon>Bacillota</taxon>
        <taxon>Clostridia</taxon>
        <taxon>Eubacteriales</taxon>
        <taxon>Feifaniaceae</taxon>
        <taxon>Feifania</taxon>
    </lineage>
</organism>
<dbReference type="Pfam" id="PF07687">
    <property type="entry name" value="M20_dimer"/>
    <property type="match status" value="1"/>
</dbReference>
<protein>
    <submittedName>
        <fullName evidence="3">Amidohydrolase</fullName>
    </submittedName>
</protein>
<dbReference type="InterPro" id="IPR002933">
    <property type="entry name" value="Peptidase_M20"/>
</dbReference>
<sequence length="405" mass="44319">MLTETMREELKCLEAQLVDFRRDLHMHPELLYEEDRTREKIIAWLKDCGLEIQTGVGQLFHKGVVATLRGGRPGKTILLRADIDALPIQDMKQVPYRSQVAGKMHACGHDLHTTALLGAARVLAAHRDEVPGTVRFVFEPSEENGLPDGTGGIRSGGLDLVLDGVCDGVDLAFALHTNSEIDSGTILLFEKEALSASSSFKVTFHGRAGHSSAPQIARDAVLMGAEYITASYLMMNRCFDPRESNVLTYCTIEGGDAINVIADRCHITGKFRCFDQELRKVIWQKLRDLGENVAQRWEGSFVMEEPTDGTLATINTPEGVEAVARAAARVLGGENVVRTTKPAMCSEDFSYYLDRVGGAMFMLGTANREKGIFQPLHSALYDVDEDAIVLGSQIMAGVVFAANGD</sequence>
<comment type="cofactor">
    <cofactor evidence="1">
        <name>Mn(2+)</name>
        <dbReference type="ChEBI" id="CHEBI:29035"/>
    </cofactor>
    <text evidence="1">The Mn(2+) ion enhances activity.</text>
</comment>
<evidence type="ECO:0000313" key="4">
    <source>
        <dbReference type="Proteomes" id="UP000620366"/>
    </source>
</evidence>
<dbReference type="PANTHER" id="PTHR11014">
    <property type="entry name" value="PEPTIDASE M20 FAMILY MEMBER"/>
    <property type="match status" value="1"/>
</dbReference>
<feature type="domain" description="Peptidase M20 dimerisation" evidence="2">
    <location>
        <begin position="197"/>
        <end position="295"/>
    </location>
</feature>
<keyword evidence="4" id="KW-1185">Reference proteome</keyword>
<dbReference type="Pfam" id="PF01546">
    <property type="entry name" value="Peptidase_M20"/>
    <property type="match status" value="1"/>
</dbReference>
<feature type="binding site" evidence="1">
    <location>
        <position position="107"/>
    </location>
    <ligand>
        <name>Mn(2+)</name>
        <dbReference type="ChEBI" id="CHEBI:29035"/>
        <label>2</label>
    </ligand>
</feature>
<comment type="caution">
    <text evidence="3">The sequence shown here is derived from an EMBL/GenBank/DDBJ whole genome shotgun (WGS) entry which is preliminary data.</text>
</comment>
<gene>
    <name evidence="3" type="ORF">H8695_07600</name>
</gene>
<feature type="binding site" evidence="1">
    <location>
        <position position="176"/>
    </location>
    <ligand>
        <name>Mn(2+)</name>
        <dbReference type="ChEBI" id="CHEBI:29035"/>
        <label>2</label>
    </ligand>
</feature>
<feature type="binding site" evidence="1">
    <location>
        <position position="143"/>
    </location>
    <ligand>
        <name>Mn(2+)</name>
        <dbReference type="ChEBI" id="CHEBI:29035"/>
        <label>2</label>
    </ligand>
</feature>
<dbReference type="SUPFAM" id="SSF55031">
    <property type="entry name" value="Bacterial exopeptidase dimerisation domain"/>
    <property type="match status" value="1"/>
</dbReference>
<feature type="binding site" evidence="1">
    <location>
        <position position="377"/>
    </location>
    <ligand>
        <name>Mn(2+)</name>
        <dbReference type="ChEBI" id="CHEBI:29035"/>
        <label>2</label>
    </ligand>
</feature>
<evidence type="ECO:0000259" key="2">
    <source>
        <dbReference type="Pfam" id="PF07687"/>
    </source>
</evidence>
<reference evidence="3" key="1">
    <citation type="submission" date="2020-08" db="EMBL/GenBank/DDBJ databases">
        <title>Genome public.</title>
        <authorList>
            <person name="Liu C."/>
            <person name="Sun Q."/>
        </authorList>
    </citation>
    <scope>NUCLEOTIDE SEQUENCE</scope>
    <source>
        <strain evidence="3">BX7</strain>
    </source>
</reference>
<proteinExistence type="predicted"/>
<dbReference type="Proteomes" id="UP000620366">
    <property type="component" value="Unassembled WGS sequence"/>
</dbReference>
<evidence type="ECO:0000256" key="1">
    <source>
        <dbReference type="PIRSR" id="PIRSR005962-1"/>
    </source>
</evidence>
<dbReference type="PANTHER" id="PTHR11014:SF63">
    <property type="entry name" value="METALLOPEPTIDASE, PUTATIVE (AFU_ORTHOLOGUE AFUA_6G09600)-RELATED"/>
    <property type="match status" value="1"/>
</dbReference>